<dbReference type="KEGG" id="dya:Dyak_GE28960"/>
<feature type="transmembrane region" description="Helical" evidence="1">
    <location>
        <begin position="129"/>
        <end position="150"/>
    </location>
</feature>
<gene>
    <name evidence="2" type="primary">Dyak\GE28960</name>
    <name evidence="2" type="synonym">GE28960</name>
    <name evidence="2" type="ORF">Dyak_GE28960</name>
</gene>
<organism evidence="2 3">
    <name type="scientific">Drosophila yakuba</name>
    <name type="common">Fruit fly</name>
    <dbReference type="NCBI Taxonomy" id="7245"/>
    <lineage>
        <taxon>Eukaryota</taxon>
        <taxon>Metazoa</taxon>
        <taxon>Ecdysozoa</taxon>
        <taxon>Arthropoda</taxon>
        <taxon>Hexapoda</taxon>
        <taxon>Insecta</taxon>
        <taxon>Pterygota</taxon>
        <taxon>Neoptera</taxon>
        <taxon>Endopterygota</taxon>
        <taxon>Diptera</taxon>
        <taxon>Brachycera</taxon>
        <taxon>Muscomorpha</taxon>
        <taxon>Ephydroidea</taxon>
        <taxon>Drosophilidae</taxon>
        <taxon>Drosophila</taxon>
        <taxon>Sophophora</taxon>
    </lineage>
</organism>
<keyword evidence="1" id="KW-0472">Membrane</keyword>
<feature type="transmembrane region" description="Helical" evidence="1">
    <location>
        <begin position="65"/>
        <end position="83"/>
    </location>
</feature>
<accession>A0A0R1DPW7</accession>
<evidence type="ECO:0000313" key="2">
    <source>
        <dbReference type="EMBL" id="KRJ99323.1"/>
    </source>
</evidence>
<feature type="transmembrane region" description="Helical" evidence="1">
    <location>
        <begin position="187"/>
        <end position="210"/>
    </location>
</feature>
<name>A0A0R1DPW7_DROYA</name>
<keyword evidence="1" id="KW-1133">Transmembrane helix</keyword>
<reference evidence="2 3" key="1">
    <citation type="journal article" date="2007" name="Nature">
        <title>Evolution of genes and genomes on the Drosophila phylogeny.</title>
        <authorList>
            <consortium name="Drosophila 12 Genomes Consortium"/>
            <person name="Clark A.G."/>
            <person name="Eisen M.B."/>
            <person name="Smith D.R."/>
            <person name="Bergman C.M."/>
            <person name="Oliver B."/>
            <person name="Markow T.A."/>
            <person name="Kaufman T.C."/>
            <person name="Kellis M."/>
            <person name="Gelbart W."/>
            <person name="Iyer V.N."/>
            <person name="Pollard D.A."/>
            <person name="Sackton T.B."/>
            <person name="Larracuente A.M."/>
            <person name="Singh N.D."/>
            <person name="Abad J.P."/>
            <person name="Abt D.N."/>
            <person name="Adryan B."/>
            <person name="Aguade M."/>
            <person name="Akashi H."/>
            <person name="Anderson W.W."/>
            <person name="Aquadro C.F."/>
            <person name="Ardell D.H."/>
            <person name="Arguello R."/>
            <person name="Artieri C.G."/>
            <person name="Barbash D.A."/>
            <person name="Barker D."/>
            <person name="Barsanti P."/>
            <person name="Batterham P."/>
            <person name="Batzoglou S."/>
            <person name="Begun D."/>
            <person name="Bhutkar A."/>
            <person name="Blanco E."/>
            <person name="Bosak S.A."/>
            <person name="Bradley R.K."/>
            <person name="Brand A.D."/>
            <person name="Brent M.R."/>
            <person name="Brooks A.N."/>
            <person name="Brown R.H."/>
            <person name="Butlin R.K."/>
            <person name="Caggese C."/>
            <person name="Calvi B.R."/>
            <person name="Bernardo de Carvalho A."/>
            <person name="Caspi A."/>
            <person name="Castrezana S."/>
            <person name="Celniker S.E."/>
            <person name="Chang J.L."/>
            <person name="Chapple C."/>
            <person name="Chatterji S."/>
            <person name="Chinwalla A."/>
            <person name="Civetta A."/>
            <person name="Clifton S.W."/>
            <person name="Comeron J.M."/>
            <person name="Costello J.C."/>
            <person name="Coyne J.A."/>
            <person name="Daub J."/>
            <person name="David R.G."/>
            <person name="Delcher A.L."/>
            <person name="Delehaunty K."/>
            <person name="Do C.B."/>
            <person name="Ebling H."/>
            <person name="Edwards K."/>
            <person name="Eickbush T."/>
            <person name="Evans J.D."/>
            <person name="Filipski A."/>
            <person name="Findeiss S."/>
            <person name="Freyhult E."/>
            <person name="Fulton L."/>
            <person name="Fulton R."/>
            <person name="Garcia A.C."/>
            <person name="Gardiner A."/>
            <person name="Garfield D.A."/>
            <person name="Garvin B.E."/>
            <person name="Gibson G."/>
            <person name="Gilbert D."/>
            <person name="Gnerre S."/>
            <person name="Godfrey J."/>
            <person name="Good R."/>
            <person name="Gotea V."/>
            <person name="Gravely B."/>
            <person name="Greenberg A.J."/>
            <person name="Griffiths-Jones S."/>
            <person name="Gross S."/>
            <person name="Guigo R."/>
            <person name="Gustafson E.A."/>
            <person name="Haerty W."/>
            <person name="Hahn M.W."/>
            <person name="Halligan D.L."/>
            <person name="Halpern A.L."/>
            <person name="Halter G.M."/>
            <person name="Han M.V."/>
            <person name="Heger A."/>
            <person name="Hillier L."/>
            <person name="Hinrichs A.S."/>
            <person name="Holmes I."/>
            <person name="Hoskins R.A."/>
            <person name="Hubisz M.J."/>
            <person name="Hultmark D."/>
            <person name="Huntley M.A."/>
            <person name="Jaffe D.B."/>
            <person name="Jagadeeshan S."/>
            <person name="Jeck W.R."/>
            <person name="Johnson J."/>
            <person name="Jones C.D."/>
            <person name="Jordan W.C."/>
            <person name="Karpen G.H."/>
            <person name="Kataoka E."/>
            <person name="Keightley P.D."/>
            <person name="Kheradpour P."/>
            <person name="Kirkness E.F."/>
            <person name="Koerich L.B."/>
            <person name="Kristiansen K."/>
            <person name="Kudrna D."/>
            <person name="Kulathinal R.J."/>
            <person name="Kumar S."/>
            <person name="Kwok R."/>
            <person name="Lander E."/>
            <person name="Langley C.H."/>
            <person name="Lapoint R."/>
            <person name="Lazzaro B.P."/>
            <person name="Lee S.J."/>
            <person name="Levesque L."/>
            <person name="Li R."/>
            <person name="Lin C.F."/>
            <person name="Lin M.F."/>
            <person name="Lindblad-Toh K."/>
            <person name="Llopart A."/>
            <person name="Long M."/>
            <person name="Low L."/>
            <person name="Lozovsky E."/>
            <person name="Lu J."/>
            <person name="Luo M."/>
            <person name="Machado C.A."/>
            <person name="Makalowski W."/>
            <person name="Marzo M."/>
            <person name="Matsuda M."/>
            <person name="Matzkin L."/>
            <person name="McAllister B."/>
            <person name="McBride C.S."/>
            <person name="McKernan B."/>
            <person name="McKernan K."/>
            <person name="Mendez-Lago M."/>
            <person name="Minx P."/>
            <person name="Mollenhauer M.U."/>
            <person name="Montooth K."/>
            <person name="Mount S.M."/>
            <person name="Mu X."/>
            <person name="Myers E."/>
            <person name="Negre B."/>
            <person name="Newfeld S."/>
            <person name="Nielsen R."/>
            <person name="Noor M.A."/>
            <person name="O'Grady P."/>
            <person name="Pachter L."/>
            <person name="Papaceit M."/>
            <person name="Parisi M.J."/>
            <person name="Parisi M."/>
            <person name="Parts L."/>
            <person name="Pedersen J.S."/>
            <person name="Pesole G."/>
            <person name="Phillippy A.M."/>
            <person name="Ponting C.P."/>
            <person name="Pop M."/>
            <person name="Porcelli D."/>
            <person name="Powell J.R."/>
            <person name="Prohaska S."/>
            <person name="Pruitt K."/>
            <person name="Puig M."/>
            <person name="Quesneville H."/>
            <person name="Ram K.R."/>
            <person name="Rand D."/>
            <person name="Rasmussen M.D."/>
            <person name="Reed L.K."/>
            <person name="Reenan R."/>
            <person name="Reily A."/>
            <person name="Remington K.A."/>
            <person name="Rieger T.T."/>
            <person name="Ritchie M.G."/>
            <person name="Robin C."/>
            <person name="Rogers Y.H."/>
            <person name="Rohde C."/>
            <person name="Rozas J."/>
            <person name="Rubenfield M.J."/>
            <person name="Ruiz A."/>
            <person name="Russo S."/>
            <person name="Salzberg S.L."/>
            <person name="Sanchez-Gracia A."/>
            <person name="Saranga D.J."/>
            <person name="Sato H."/>
            <person name="Schaeffer S.W."/>
            <person name="Schatz M.C."/>
            <person name="Schlenke T."/>
            <person name="Schwartz R."/>
            <person name="Segarra C."/>
            <person name="Singh R.S."/>
            <person name="Sirot L."/>
            <person name="Sirota M."/>
            <person name="Sisneros N.B."/>
            <person name="Smith C.D."/>
            <person name="Smith T.F."/>
            <person name="Spieth J."/>
            <person name="Stage D.E."/>
            <person name="Stark A."/>
            <person name="Stephan W."/>
            <person name="Strausberg R.L."/>
            <person name="Strempel S."/>
            <person name="Sturgill D."/>
            <person name="Sutton G."/>
            <person name="Sutton G.G."/>
            <person name="Tao W."/>
            <person name="Teichmann S."/>
            <person name="Tobari Y.N."/>
            <person name="Tomimura Y."/>
            <person name="Tsolas J.M."/>
            <person name="Valente V.L."/>
            <person name="Venter E."/>
            <person name="Venter J.C."/>
            <person name="Vicario S."/>
            <person name="Vieira F.G."/>
            <person name="Vilella A.J."/>
            <person name="Villasante A."/>
            <person name="Walenz B."/>
            <person name="Wang J."/>
            <person name="Wasserman M."/>
            <person name="Watts T."/>
            <person name="Wilson D."/>
            <person name="Wilson R.K."/>
            <person name="Wing R.A."/>
            <person name="Wolfner M.F."/>
            <person name="Wong A."/>
            <person name="Wong G.K."/>
            <person name="Wu C.I."/>
            <person name="Wu G."/>
            <person name="Yamamoto D."/>
            <person name="Yang H.P."/>
            <person name="Yang S.P."/>
            <person name="Yorke J.A."/>
            <person name="Yoshida K."/>
            <person name="Zdobnov E."/>
            <person name="Zhang P."/>
            <person name="Zhang Y."/>
            <person name="Zimin A.V."/>
            <person name="Baldwin J."/>
            <person name="Abdouelleil A."/>
            <person name="Abdulkadir J."/>
            <person name="Abebe A."/>
            <person name="Abera B."/>
            <person name="Abreu J."/>
            <person name="Acer S.C."/>
            <person name="Aftuck L."/>
            <person name="Alexander A."/>
            <person name="An P."/>
            <person name="Anderson E."/>
            <person name="Anderson S."/>
            <person name="Arachi H."/>
            <person name="Azer M."/>
            <person name="Bachantsang P."/>
            <person name="Barry A."/>
            <person name="Bayul T."/>
            <person name="Berlin A."/>
            <person name="Bessette D."/>
            <person name="Bloom T."/>
            <person name="Blye J."/>
            <person name="Boguslavskiy L."/>
            <person name="Bonnet C."/>
            <person name="Boukhgalter B."/>
            <person name="Bourzgui I."/>
            <person name="Brown A."/>
            <person name="Cahill P."/>
            <person name="Channer S."/>
            <person name="Cheshatsang Y."/>
            <person name="Chuda L."/>
            <person name="Citroen M."/>
            <person name="Collymore A."/>
            <person name="Cooke P."/>
            <person name="Costello M."/>
            <person name="D'Aco K."/>
            <person name="Daza R."/>
            <person name="De Haan G."/>
            <person name="DeGray S."/>
            <person name="DeMaso C."/>
            <person name="Dhargay N."/>
            <person name="Dooley K."/>
            <person name="Dooley E."/>
            <person name="Doricent M."/>
            <person name="Dorje P."/>
            <person name="Dorjee K."/>
            <person name="Dupes A."/>
            <person name="Elong R."/>
            <person name="Falk J."/>
            <person name="Farina A."/>
            <person name="Faro S."/>
            <person name="Ferguson D."/>
            <person name="Fisher S."/>
            <person name="Foley C.D."/>
            <person name="Franke A."/>
            <person name="Friedrich D."/>
            <person name="Gadbois L."/>
            <person name="Gearin G."/>
            <person name="Gearin C.R."/>
            <person name="Giannoukos G."/>
            <person name="Goode T."/>
            <person name="Graham J."/>
            <person name="Grandbois E."/>
            <person name="Grewal S."/>
            <person name="Gyaltsen K."/>
            <person name="Hafez N."/>
            <person name="Hagos B."/>
            <person name="Hall J."/>
            <person name="Henson C."/>
            <person name="Hollinger A."/>
            <person name="Honan T."/>
            <person name="Huard M.D."/>
            <person name="Hughes L."/>
            <person name="Hurhula B."/>
            <person name="Husby M.E."/>
            <person name="Kamat A."/>
            <person name="Kanga B."/>
            <person name="Kashin S."/>
            <person name="Khazanovich D."/>
            <person name="Kisner P."/>
            <person name="Lance K."/>
            <person name="Lara M."/>
            <person name="Lee W."/>
            <person name="Lennon N."/>
            <person name="Letendre F."/>
            <person name="LeVine R."/>
            <person name="Lipovsky A."/>
            <person name="Liu X."/>
            <person name="Liu J."/>
            <person name="Liu S."/>
            <person name="Lokyitsang T."/>
            <person name="Lokyitsang Y."/>
            <person name="Lubonja R."/>
            <person name="Lui A."/>
            <person name="MacDonald P."/>
            <person name="Magnisalis V."/>
            <person name="Maru K."/>
            <person name="Matthews C."/>
            <person name="McCusker W."/>
            <person name="McDonough S."/>
            <person name="Mehta T."/>
            <person name="Meldrim J."/>
            <person name="Meneus L."/>
            <person name="Mihai O."/>
            <person name="Mihalev A."/>
            <person name="Mihova T."/>
            <person name="Mittelman R."/>
            <person name="Mlenga V."/>
            <person name="Montmayeur A."/>
            <person name="Mulrain L."/>
            <person name="Navidi A."/>
            <person name="Naylor J."/>
            <person name="Negash T."/>
            <person name="Nguyen T."/>
            <person name="Nguyen N."/>
            <person name="Nicol R."/>
            <person name="Norbu C."/>
            <person name="Norbu N."/>
            <person name="Novod N."/>
            <person name="O'Neill B."/>
            <person name="Osman S."/>
            <person name="Markiewicz E."/>
            <person name="Oyono O.L."/>
            <person name="Patti C."/>
            <person name="Phunkhang P."/>
            <person name="Pierre F."/>
            <person name="Priest M."/>
            <person name="Raghuraman S."/>
            <person name="Rege F."/>
            <person name="Reyes R."/>
            <person name="Rise C."/>
            <person name="Rogov P."/>
            <person name="Ross K."/>
            <person name="Ryan E."/>
            <person name="Settipalli S."/>
            <person name="Shea T."/>
            <person name="Sherpa N."/>
            <person name="Shi L."/>
            <person name="Shih D."/>
            <person name="Sparrow T."/>
            <person name="Spaulding J."/>
            <person name="Stalker J."/>
            <person name="Stange-Thomann N."/>
            <person name="Stavropoulos S."/>
            <person name="Stone C."/>
            <person name="Strader C."/>
            <person name="Tesfaye S."/>
            <person name="Thomson T."/>
            <person name="Thoulutsang Y."/>
            <person name="Thoulutsang D."/>
            <person name="Topham K."/>
            <person name="Topping I."/>
            <person name="Tsamla T."/>
            <person name="Vassiliev H."/>
            <person name="Vo A."/>
            <person name="Wangchuk T."/>
            <person name="Wangdi T."/>
            <person name="Weiand M."/>
            <person name="Wilkinson J."/>
            <person name="Wilson A."/>
            <person name="Yadav S."/>
            <person name="Young G."/>
            <person name="Yu Q."/>
            <person name="Zembek L."/>
            <person name="Zhong D."/>
            <person name="Zimmer A."/>
            <person name="Zwirko Z."/>
            <person name="Jaffe D.B."/>
            <person name="Alvarez P."/>
            <person name="Brockman W."/>
            <person name="Butler J."/>
            <person name="Chin C."/>
            <person name="Gnerre S."/>
            <person name="Grabherr M."/>
            <person name="Kleber M."/>
            <person name="Mauceli E."/>
            <person name="MacCallum I."/>
        </authorList>
    </citation>
    <scope>NUCLEOTIDE SEQUENCE [LARGE SCALE GENOMIC DNA]</scope>
    <source>
        <strain evidence="3">Tai18E2 / Tucson 14021-0261.01</strain>
    </source>
</reference>
<keyword evidence="3" id="KW-1185">Reference proteome</keyword>
<proteinExistence type="predicted"/>
<dbReference type="AlphaFoldDB" id="A0A0R1DPW7"/>
<evidence type="ECO:0000256" key="1">
    <source>
        <dbReference type="SAM" id="Phobius"/>
    </source>
</evidence>
<dbReference type="EMBL" id="CM000158">
    <property type="protein sequence ID" value="KRJ99323.1"/>
    <property type="molecule type" value="Genomic_DNA"/>
</dbReference>
<feature type="transmembrane region" description="Helical" evidence="1">
    <location>
        <begin position="156"/>
        <end position="180"/>
    </location>
</feature>
<evidence type="ECO:0000313" key="3">
    <source>
        <dbReference type="Proteomes" id="UP000002282"/>
    </source>
</evidence>
<reference evidence="2 3" key="2">
    <citation type="journal article" date="2007" name="PLoS Biol.">
        <title>Principles of genome evolution in the Drosophila melanogaster species group.</title>
        <authorList>
            <person name="Ranz J.M."/>
            <person name="Maurin D."/>
            <person name="Chan Y.S."/>
            <person name="von Grotthuss M."/>
            <person name="Hillier L.W."/>
            <person name="Roote J."/>
            <person name="Ashburner M."/>
            <person name="Bergman C.M."/>
        </authorList>
    </citation>
    <scope>NUCLEOTIDE SEQUENCE [LARGE SCALE GENOMIC DNA]</scope>
    <source>
        <strain evidence="3">Tai18E2 / Tucson 14021-0261.01</strain>
    </source>
</reference>
<keyword evidence="1" id="KW-0812">Transmembrane</keyword>
<dbReference type="OrthoDB" id="7868049at2759"/>
<feature type="transmembrane region" description="Helical" evidence="1">
    <location>
        <begin position="89"/>
        <end position="108"/>
    </location>
</feature>
<sequence length="228" mass="26224">MFWALKLATCWVNYGRNILFAPMYLTSSYSPHSTEHMMAFLKLTTCRRKFKSVAVSIMALINKFLCRYSITTGVVVIGTSYVIMDLLRLFYHLTIFYFPGPIFRHWYFEDRSGDEVHDLITVTMMKNRIQVLLVLGIDLLTDIGLLMSVNSGVITIGIWLLKAIIFILVYLVVILSLVFAYSDHITLALVFIPILVMEIYFLLIVGLHLVNLREPRDTNEESPDETVV</sequence>
<protein>
    <submittedName>
        <fullName evidence="2">Uncharacterized protein</fullName>
    </submittedName>
</protein>
<dbReference type="Proteomes" id="UP000002282">
    <property type="component" value="Chromosome 2R"/>
</dbReference>